<comment type="caution">
    <text evidence="3">The sequence shown here is derived from an EMBL/GenBank/DDBJ whole genome shotgun (WGS) entry which is preliminary data.</text>
</comment>
<dbReference type="EMBL" id="CAJEWD010000008">
    <property type="protein sequence ID" value="CAD2080152.1"/>
    <property type="molecule type" value="Genomic_DNA"/>
</dbReference>
<dbReference type="InterPro" id="IPR051044">
    <property type="entry name" value="MAG_DAG_Lipase"/>
</dbReference>
<dbReference type="RefSeq" id="WP_185126367.1">
    <property type="nucleotide sequence ID" value="NZ_CAJEWD010000008.1"/>
</dbReference>
<dbReference type="InterPro" id="IPR000073">
    <property type="entry name" value="AB_hydrolase_1"/>
</dbReference>
<dbReference type="Pfam" id="PF12697">
    <property type="entry name" value="Abhydrolase_6"/>
    <property type="match status" value="1"/>
</dbReference>
<feature type="active site" description="Charge relay system" evidence="1">
    <location>
        <position position="193"/>
    </location>
</feature>
<accession>A0A6V7RNU4</accession>
<dbReference type="GO" id="GO:0052689">
    <property type="term" value="F:carboxylic ester hydrolase activity"/>
    <property type="evidence" value="ECO:0007669"/>
    <property type="project" value="InterPro"/>
</dbReference>
<dbReference type="SUPFAM" id="SSF53474">
    <property type="entry name" value="alpha/beta-Hydrolases"/>
    <property type="match status" value="1"/>
</dbReference>
<evidence type="ECO:0000313" key="4">
    <source>
        <dbReference type="Proteomes" id="UP000589351"/>
    </source>
</evidence>
<evidence type="ECO:0000313" key="3">
    <source>
        <dbReference type="EMBL" id="CAD2080152.1"/>
    </source>
</evidence>
<evidence type="ECO:0000259" key="2">
    <source>
        <dbReference type="Pfam" id="PF12697"/>
    </source>
</evidence>
<protein>
    <submittedName>
        <fullName evidence="3">Carboxylesterase</fullName>
    </submittedName>
</protein>
<sequence length="251" mass="28761">MNFKLPENFYFKKDSGKSAALLLHGFTGNTSDVRQLGRFFEKKGMTAYSFNYEGHAEHPKNITKSSPYIWYKQAVDAYDFLKGEGYEDIFVVGVSIGGVLALNLSLDRDVTGVATVCSPMYLKDSETLYGQFTQYTEKYLRMFEKLTPDQIDKELEKLEMTDTFEDIRTFIKMVKGKLEDILVPTFVAQGEKDEVINPDSANIIFDNVGTEEKELEWYKDGGHVLTIDQAKGELFEDIYRFTTAHDILTYE</sequence>
<feature type="active site" description="Nucleophile" evidence="1">
    <location>
        <position position="95"/>
    </location>
</feature>
<gene>
    <name evidence="3" type="primary">est</name>
    <name evidence="3" type="ORF">JEODO184_01865</name>
</gene>
<keyword evidence="4" id="KW-1185">Reference proteome</keyword>
<name>A0A6V7RNU4_9STAP</name>
<dbReference type="Gene3D" id="3.40.50.1820">
    <property type="entry name" value="alpha/beta hydrolase"/>
    <property type="match status" value="1"/>
</dbReference>
<dbReference type="AlphaFoldDB" id="A0A6V7RNU4"/>
<dbReference type="InterPro" id="IPR012354">
    <property type="entry name" value="Esterase_lipase"/>
</dbReference>
<reference evidence="3 4" key="1">
    <citation type="submission" date="2020-07" db="EMBL/GenBank/DDBJ databases">
        <authorList>
            <person name="Criscuolo A."/>
        </authorList>
    </citation>
    <scope>NUCLEOTIDE SEQUENCE [LARGE SCALE GENOMIC DNA]</scope>
    <source>
        <strain evidence="3">CIP111649</strain>
    </source>
</reference>
<proteinExistence type="predicted"/>
<dbReference type="InterPro" id="IPR029058">
    <property type="entry name" value="AB_hydrolase_fold"/>
</dbReference>
<feature type="active site" description="Charge relay system" evidence="1">
    <location>
        <position position="223"/>
    </location>
</feature>
<dbReference type="PANTHER" id="PTHR11614">
    <property type="entry name" value="PHOSPHOLIPASE-RELATED"/>
    <property type="match status" value="1"/>
</dbReference>
<organism evidence="3 4">
    <name type="scientific">Jeotgalicoccus meleagridis</name>
    <dbReference type="NCBI Taxonomy" id="2759181"/>
    <lineage>
        <taxon>Bacteria</taxon>
        <taxon>Bacillati</taxon>
        <taxon>Bacillota</taxon>
        <taxon>Bacilli</taxon>
        <taxon>Bacillales</taxon>
        <taxon>Staphylococcaceae</taxon>
        <taxon>Jeotgalicoccus</taxon>
    </lineage>
</organism>
<evidence type="ECO:0000256" key="1">
    <source>
        <dbReference type="PIRSR" id="PIRSR017388-1"/>
    </source>
</evidence>
<dbReference type="PIRSF" id="PIRSF017388">
    <property type="entry name" value="Esterase_lipase"/>
    <property type="match status" value="1"/>
</dbReference>
<dbReference type="Proteomes" id="UP000589351">
    <property type="component" value="Unassembled WGS sequence"/>
</dbReference>
<feature type="domain" description="AB hydrolase-1" evidence="2">
    <location>
        <begin position="21"/>
        <end position="233"/>
    </location>
</feature>